<evidence type="ECO:0000313" key="2">
    <source>
        <dbReference type="Proteomes" id="UP000634672"/>
    </source>
</evidence>
<comment type="caution">
    <text evidence="1">The sequence shown here is derived from an EMBL/GenBank/DDBJ whole genome shotgun (WGS) entry which is preliminary data.</text>
</comment>
<keyword evidence="2" id="KW-1185">Reference proteome</keyword>
<proteinExistence type="predicted"/>
<reference evidence="1 2" key="1">
    <citation type="submission" date="2020-08" db="EMBL/GenBank/DDBJ databases">
        <title>Genome public.</title>
        <authorList>
            <person name="Liu C."/>
            <person name="Sun Q."/>
        </authorList>
    </citation>
    <scope>NUCLEOTIDE SEQUENCE [LARGE SCALE GENOMIC DNA]</scope>
    <source>
        <strain evidence="1 2">NSJ-66</strain>
    </source>
</reference>
<name>A0ABR7HH01_9FIRM</name>
<accession>A0ABR7HH01</accession>
<organism evidence="1 2">
    <name type="scientific">Hungatella hominis</name>
    <dbReference type="NCBI Taxonomy" id="2763050"/>
    <lineage>
        <taxon>Bacteria</taxon>
        <taxon>Bacillati</taxon>
        <taxon>Bacillota</taxon>
        <taxon>Clostridia</taxon>
        <taxon>Lachnospirales</taxon>
        <taxon>Lachnospiraceae</taxon>
        <taxon>Hungatella</taxon>
    </lineage>
</organism>
<dbReference type="EMBL" id="JACOPB010000034">
    <property type="protein sequence ID" value="MBC5712410.1"/>
    <property type="molecule type" value="Genomic_DNA"/>
</dbReference>
<protein>
    <submittedName>
        <fullName evidence="1">Uncharacterized protein</fullName>
    </submittedName>
</protein>
<dbReference type="Proteomes" id="UP000634672">
    <property type="component" value="Unassembled WGS sequence"/>
</dbReference>
<sequence length="94" mass="10465">MGVLCGIVIALFVGGAIAVLTISLCMAANDGDAERERMEQANEILNLRLENEYLHMWQAEVRESIDQMEPPEGFPPVYCHAYNDTVKAVKKIVN</sequence>
<evidence type="ECO:0000313" key="1">
    <source>
        <dbReference type="EMBL" id="MBC5712410.1"/>
    </source>
</evidence>
<dbReference type="RefSeq" id="WP_187024828.1">
    <property type="nucleotide sequence ID" value="NZ_JACOPB010000034.1"/>
</dbReference>
<gene>
    <name evidence="1" type="ORF">H8S75_31405</name>
</gene>